<evidence type="ECO:0000259" key="9">
    <source>
        <dbReference type="PROSITE" id="PS51935"/>
    </source>
</evidence>
<dbReference type="SUPFAM" id="SSF54106">
    <property type="entry name" value="LysM domain"/>
    <property type="match status" value="3"/>
</dbReference>
<dbReference type="PANTHER" id="PTHR47053">
    <property type="entry name" value="MUREIN DD-ENDOPEPTIDASE MEPH-RELATED"/>
    <property type="match status" value="1"/>
</dbReference>
<feature type="domain" description="NlpC/P60" evidence="9">
    <location>
        <begin position="253"/>
        <end position="383"/>
    </location>
</feature>
<dbReference type="SUPFAM" id="SSF54001">
    <property type="entry name" value="Cysteine proteinases"/>
    <property type="match status" value="1"/>
</dbReference>
<dbReference type="GO" id="GO:0008234">
    <property type="term" value="F:cysteine-type peptidase activity"/>
    <property type="evidence" value="ECO:0007669"/>
    <property type="project" value="UniProtKB-KW"/>
</dbReference>
<keyword evidence="2" id="KW-0645">Protease</keyword>
<evidence type="ECO:0000256" key="3">
    <source>
        <dbReference type="ARBA" id="ARBA00022729"/>
    </source>
</evidence>
<dbReference type="InterPro" id="IPR051202">
    <property type="entry name" value="Peptidase_C40"/>
</dbReference>
<dbReference type="Gene3D" id="3.10.350.10">
    <property type="entry name" value="LysM domain"/>
    <property type="match status" value="3"/>
</dbReference>
<keyword evidence="6" id="KW-0788">Thiol protease</keyword>
<dbReference type="PROSITE" id="PS51782">
    <property type="entry name" value="LYSM"/>
    <property type="match status" value="3"/>
</dbReference>
<evidence type="ECO:0000256" key="1">
    <source>
        <dbReference type="ARBA" id="ARBA00007074"/>
    </source>
</evidence>
<keyword evidence="11" id="KW-1185">Reference proteome</keyword>
<evidence type="ECO:0000313" key="10">
    <source>
        <dbReference type="EMBL" id="SMC02212.1"/>
    </source>
</evidence>
<dbReference type="Gene3D" id="3.90.1720.10">
    <property type="entry name" value="endopeptidase domain like (from Nostoc punctiforme)"/>
    <property type="match status" value="1"/>
</dbReference>
<evidence type="ECO:0000256" key="5">
    <source>
        <dbReference type="ARBA" id="ARBA00022801"/>
    </source>
</evidence>
<dbReference type="GO" id="GO:0006508">
    <property type="term" value="P:proteolysis"/>
    <property type="evidence" value="ECO:0007669"/>
    <property type="project" value="UniProtKB-KW"/>
</dbReference>
<gene>
    <name evidence="10" type="ORF">SAMN00768000_0430</name>
</gene>
<evidence type="ECO:0000256" key="7">
    <source>
        <dbReference type="SAM" id="SignalP"/>
    </source>
</evidence>
<feature type="chain" id="PRO_5010734425" evidence="7">
    <location>
        <begin position="32"/>
        <end position="384"/>
    </location>
</feature>
<dbReference type="AlphaFoldDB" id="A0A1W1W7P1"/>
<dbReference type="SMART" id="SM00257">
    <property type="entry name" value="LysM"/>
    <property type="match status" value="3"/>
</dbReference>
<evidence type="ECO:0000313" key="11">
    <source>
        <dbReference type="Proteomes" id="UP000192660"/>
    </source>
</evidence>
<evidence type="ECO:0000256" key="6">
    <source>
        <dbReference type="ARBA" id="ARBA00022807"/>
    </source>
</evidence>
<evidence type="ECO:0000256" key="4">
    <source>
        <dbReference type="ARBA" id="ARBA00022737"/>
    </source>
</evidence>
<evidence type="ECO:0000259" key="8">
    <source>
        <dbReference type="PROSITE" id="PS51782"/>
    </source>
</evidence>
<dbReference type="Pfam" id="PF00877">
    <property type="entry name" value="NLPC_P60"/>
    <property type="match status" value="1"/>
</dbReference>
<feature type="signal peptide" evidence="7">
    <location>
        <begin position="1"/>
        <end position="31"/>
    </location>
</feature>
<sequence length="384" mass="39783">MNLLRSKKVAASIAVGLLSVPAAMSMLTVSASSPLTLASANTSAAPKFLSARFYTVQPGDTLSGIAYRFHTSVATLVALNHISNPNAIYVGQVLRISNASSSTALGSGTTSASLTFDTARSTYTVQPGDTLGAIAARFHVTVAELVAWNHIANPNLIAVGQVLVIGSASGSTSSSASPASSPASSSSTTYTVQAGDTLGLIAQKFGISWQTLASYNHLANPNVLYIGEVLQIPGNGQASSSATVQLPAQNASVSFGQAIVNTAEHLLGIPYVWGGTTPATGFDCSGLVYYVFRQNGVPMPRTSWAQYSYVTKIAKSQLQPGDLVFFSTDGPGASHVGIYIGADPALGYSQAFIESPEPGQTVRVSNLNSPYYLDHYYGAGTVNP</sequence>
<dbReference type="EMBL" id="FWWY01000001">
    <property type="protein sequence ID" value="SMC02212.1"/>
    <property type="molecule type" value="Genomic_DNA"/>
</dbReference>
<dbReference type="STRING" id="28034.BFX07_03080"/>
<dbReference type="OrthoDB" id="9808890at2"/>
<reference evidence="11" key="1">
    <citation type="submission" date="2017-04" db="EMBL/GenBank/DDBJ databases">
        <authorList>
            <person name="Varghese N."/>
            <person name="Submissions S."/>
        </authorList>
    </citation>
    <scope>NUCLEOTIDE SEQUENCE [LARGE SCALE GENOMIC DNA]</scope>
    <source>
        <strain evidence="11">DSM 9293</strain>
    </source>
</reference>
<dbReference type="RefSeq" id="WP_020376304.1">
    <property type="nucleotide sequence ID" value="NZ_FWWY01000001.1"/>
</dbReference>
<accession>A0A1W1W7P1</accession>
<evidence type="ECO:0000256" key="2">
    <source>
        <dbReference type="ARBA" id="ARBA00022670"/>
    </source>
</evidence>
<name>A0A1W1W7P1_SULTA</name>
<keyword evidence="5" id="KW-0378">Hydrolase</keyword>
<organism evidence="10 11">
    <name type="scientific">Sulfobacillus thermosulfidooxidans (strain DSM 9293 / VKM B-1269 / AT-1)</name>
    <dbReference type="NCBI Taxonomy" id="929705"/>
    <lineage>
        <taxon>Bacteria</taxon>
        <taxon>Bacillati</taxon>
        <taxon>Bacillota</taxon>
        <taxon>Clostridia</taxon>
        <taxon>Eubacteriales</taxon>
        <taxon>Clostridiales Family XVII. Incertae Sedis</taxon>
        <taxon>Sulfobacillus</taxon>
    </lineage>
</organism>
<feature type="domain" description="LysM" evidence="8">
    <location>
        <begin position="188"/>
        <end position="232"/>
    </location>
</feature>
<dbReference type="Proteomes" id="UP000192660">
    <property type="component" value="Unassembled WGS sequence"/>
</dbReference>
<dbReference type="InterPro" id="IPR036779">
    <property type="entry name" value="LysM_dom_sf"/>
</dbReference>
<dbReference type="InterPro" id="IPR000064">
    <property type="entry name" value="NLP_P60_dom"/>
</dbReference>
<dbReference type="Pfam" id="PF01476">
    <property type="entry name" value="LysM"/>
    <property type="match status" value="3"/>
</dbReference>
<feature type="domain" description="LysM" evidence="8">
    <location>
        <begin position="52"/>
        <end position="96"/>
    </location>
</feature>
<dbReference type="PROSITE" id="PS51935">
    <property type="entry name" value="NLPC_P60"/>
    <property type="match status" value="1"/>
</dbReference>
<comment type="similarity">
    <text evidence="1">Belongs to the peptidase C40 family.</text>
</comment>
<proteinExistence type="inferred from homology"/>
<dbReference type="InterPro" id="IPR038765">
    <property type="entry name" value="Papain-like_cys_pep_sf"/>
</dbReference>
<dbReference type="CDD" id="cd00118">
    <property type="entry name" value="LysM"/>
    <property type="match status" value="3"/>
</dbReference>
<keyword evidence="4" id="KW-0677">Repeat</keyword>
<protein>
    <submittedName>
        <fullName evidence="10">Peptidoglycan endopeptidase LytE</fullName>
    </submittedName>
</protein>
<dbReference type="InterPro" id="IPR018392">
    <property type="entry name" value="LysM"/>
</dbReference>
<feature type="domain" description="LysM" evidence="8">
    <location>
        <begin position="121"/>
        <end position="165"/>
    </location>
</feature>
<dbReference type="PANTHER" id="PTHR47053:SF1">
    <property type="entry name" value="MUREIN DD-ENDOPEPTIDASE MEPH-RELATED"/>
    <property type="match status" value="1"/>
</dbReference>
<keyword evidence="3 7" id="KW-0732">Signal</keyword>